<organism evidence="2 3">
    <name type="scientific">Crenichthys baileyi</name>
    <name type="common">White River springfish</name>
    <dbReference type="NCBI Taxonomy" id="28760"/>
    <lineage>
        <taxon>Eukaryota</taxon>
        <taxon>Metazoa</taxon>
        <taxon>Chordata</taxon>
        <taxon>Craniata</taxon>
        <taxon>Vertebrata</taxon>
        <taxon>Euteleostomi</taxon>
        <taxon>Actinopterygii</taxon>
        <taxon>Neopterygii</taxon>
        <taxon>Teleostei</taxon>
        <taxon>Neoteleostei</taxon>
        <taxon>Acanthomorphata</taxon>
        <taxon>Ovalentaria</taxon>
        <taxon>Atherinomorphae</taxon>
        <taxon>Cyprinodontiformes</taxon>
        <taxon>Goodeidae</taxon>
        <taxon>Crenichthys</taxon>
    </lineage>
</organism>
<comment type="caution">
    <text evidence="2">The sequence shown here is derived from an EMBL/GenBank/DDBJ whole genome shotgun (WGS) entry which is preliminary data.</text>
</comment>
<name>A0AAV9R3Q9_9TELE</name>
<evidence type="ECO:0000256" key="1">
    <source>
        <dbReference type="SAM" id="Phobius"/>
    </source>
</evidence>
<dbReference type="Proteomes" id="UP001311232">
    <property type="component" value="Unassembled WGS sequence"/>
</dbReference>
<evidence type="ECO:0000313" key="3">
    <source>
        <dbReference type="Proteomes" id="UP001311232"/>
    </source>
</evidence>
<sequence>MAWSTFALVLAPVLFRLRLELFRWPEGQQTVPWGDQQGLPPLLVLFVWVLGPITSSGGLWLLGMCRAGYGPQGHSPSELWLLLWADTRFGDLVGSPLLGVGGVFLPGVDGDPELLGGDRVMGLVCMGMALWLGRGGLSSPHVSSCASLAWDSAALMLH</sequence>
<protein>
    <submittedName>
        <fullName evidence="2">Uncharacterized protein</fullName>
    </submittedName>
</protein>
<evidence type="ECO:0000313" key="2">
    <source>
        <dbReference type="EMBL" id="KAK5603127.1"/>
    </source>
</evidence>
<feature type="transmembrane region" description="Helical" evidence="1">
    <location>
        <begin position="42"/>
        <end position="62"/>
    </location>
</feature>
<proteinExistence type="predicted"/>
<keyword evidence="3" id="KW-1185">Reference proteome</keyword>
<reference evidence="2 3" key="1">
    <citation type="submission" date="2021-06" db="EMBL/GenBank/DDBJ databases">
        <authorList>
            <person name="Palmer J.M."/>
        </authorList>
    </citation>
    <scope>NUCLEOTIDE SEQUENCE [LARGE SCALE GENOMIC DNA]</scope>
    <source>
        <strain evidence="2 3">MEX-2019</strain>
        <tissue evidence="2">Muscle</tissue>
    </source>
</reference>
<keyword evidence="1" id="KW-0472">Membrane</keyword>
<gene>
    <name evidence="2" type="ORF">CRENBAI_000123</name>
</gene>
<accession>A0AAV9R3Q9</accession>
<keyword evidence="1" id="KW-0812">Transmembrane</keyword>
<dbReference type="AlphaFoldDB" id="A0AAV9R3Q9"/>
<keyword evidence="1" id="KW-1133">Transmembrane helix</keyword>
<dbReference type="EMBL" id="JAHHUM010002594">
    <property type="protein sequence ID" value="KAK5603127.1"/>
    <property type="molecule type" value="Genomic_DNA"/>
</dbReference>